<keyword evidence="8" id="KW-1185">Reference proteome</keyword>
<evidence type="ECO:0000256" key="4">
    <source>
        <dbReference type="ARBA" id="ARBA00023326"/>
    </source>
</evidence>
<dbReference type="InterPro" id="IPR017853">
    <property type="entry name" value="GH"/>
</dbReference>
<dbReference type="EMBL" id="JAUIZM010000007">
    <property type="protein sequence ID" value="KAK1372805.1"/>
    <property type="molecule type" value="Genomic_DNA"/>
</dbReference>
<evidence type="ECO:0000313" key="7">
    <source>
        <dbReference type="EMBL" id="KAK1372805.1"/>
    </source>
</evidence>
<proteinExistence type="inferred from homology"/>
<evidence type="ECO:0000256" key="1">
    <source>
        <dbReference type="ARBA" id="ARBA00007495"/>
    </source>
</evidence>
<dbReference type="GO" id="GO:0000272">
    <property type="term" value="P:polysaccharide catabolic process"/>
    <property type="evidence" value="ECO:0007669"/>
    <property type="project" value="UniProtKB-KW"/>
</dbReference>
<evidence type="ECO:0000256" key="2">
    <source>
        <dbReference type="ARBA" id="ARBA00022801"/>
    </source>
</evidence>
<dbReference type="GO" id="GO:0031176">
    <property type="term" value="F:endo-1,4-beta-xylanase activity"/>
    <property type="evidence" value="ECO:0007669"/>
    <property type="project" value="UniProtKB-ARBA"/>
</dbReference>
<evidence type="ECO:0000313" key="8">
    <source>
        <dbReference type="Proteomes" id="UP001237642"/>
    </source>
</evidence>
<dbReference type="InterPro" id="IPR001000">
    <property type="entry name" value="GH10_dom"/>
</dbReference>
<keyword evidence="5" id="KW-0732">Signal</keyword>
<dbReference type="SMART" id="SM00633">
    <property type="entry name" value="Glyco_10"/>
    <property type="match status" value="1"/>
</dbReference>
<evidence type="ECO:0000259" key="6">
    <source>
        <dbReference type="PROSITE" id="PS51760"/>
    </source>
</evidence>
<protein>
    <submittedName>
        <fullName evidence="7">Endo-1,4-beta-xylanase A-like protein</fullName>
    </submittedName>
</protein>
<dbReference type="Pfam" id="PF00331">
    <property type="entry name" value="Glyco_hydro_10"/>
    <property type="match status" value="1"/>
</dbReference>
<reference evidence="7" key="1">
    <citation type="submission" date="2023-02" db="EMBL/GenBank/DDBJ databases">
        <title>Genome of toxic invasive species Heracleum sosnowskyi carries increased number of genes despite the absence of recent whole-genome duplications.</title>
        <authorList>
            <person name="Schelkunov M."/>
            <person name="Shtratnikova V."/>
            <person name="Makarenko M."/>
            <person name="Klepikova A."/>
            <person name="Omelchenko D."/>
            <person name="Novikova G."/>
            <person name="Obukhova E."/>
            <person name="Bogdanov V."/>
            <person name="Penin A."/>
            <person name="Logacheva M."/>
        </authorList>
    </citation>
    <scope>NUCLEOTIDE SEQUENCE</scope>
    <source>
        <strain evidence="7">Hsosn_3</strain>
        <tissue evidence="7">Leaf</tissue>
    </source>
</reference>
<organism evidence="7 8">
    <name type="scientific">Heracleum sosnowskyi</name>
    <dbReference type="NCBI Taxonomy" id="360622"/>
    <lineage>
        <taxon>Eukaryota</taxon>
        <taxon>Viridiplantae</taxon>
        <taxon>Streptophyta</taxon>
        <taxon>Embryophyta</taxon>
        <taxon>Tracheophyta</taxon>
        <taxon>Spermatophyta</taxon>
        <taxon>Magnoliopsida</taxon>
        <taxon>eudicotyledons</taxon>
        <taxon>Gunneridae</taxon>
        <taxon>Pentapetalae</taxon>
        <taxon>asterids</taxon>
        <taxon>campanulids</taxon>
        <taxon>Apiales</taxon>
        <taxon>Apiaceae</taxon>
        <taxon>Apioideae</taxon>
        <taxon>apioid superclade</taxon>
        <taxon>Tordylieae</taxon>
        <taxon>Tordyliinae</taxon>
        <taxon>Heracleum</taxon>
    </lineage>
</organism>
<feature type="domain" description="GH10" evidence="6">
    <location>
        <begin position="197"/>
        <end position="457"/>
    </location>
</feature>
<dbReference type="PANTHER" id="PTHR31490:SF52">
    <property type="entry name" value="ENDO-1,4-BETA-XYLANASE 5-RELATED"/>
    <property type="match status" value="1"/>
</dbReference>
<name>A0AAD8HVD9_9APIA</name>
<dbReference type="Gene3D" id="3.20.20.80">
    <property type="entry name" value="Glycosidases"/>
    <property type="match status" value="2"/>
</dbReference>
<dbReference type="PANTHER" id="PTHR31490">
    <property type="entry name" value="GLYCOSYL HYDROLASE"/>
    <property type="match status" value="1"/>
</dbReference>
<dbReference type="Gene3D" id="2.60.120.260">
    <property type="entry name" value="Galactose-binding domain-like"/>
    <property type="match status" value="1"/>
</dbReference>
<keyword evidence="3" id="KW-0119">Carbohydrate metabolism</keyword>
<dbReference type="AlphaFoldDB" id="A0AAD8HVD9"/>
<feature type="signal peptide" evidence="5">
    <location>
        <begin position="1"/>
        <end position="26"/>
    </location>
</feature>
<dbReference type="Proteomes" id="UP001237642">
    <property type="component" value="Unassembled WGS sequence"/>
</dbReference>
<accession>A0AAD8HVD9</accession>
<gene>
    <name evidence="7" type="ORF">POM88_028998</name>
</gene>
<dbReference type="SUPFAM" id="SSF51445">
    <property type="entry name" value="(Trans)glycosidases"/>
    <property type="match status" value="1"/>
</dbReference>
<dbReference type="InterPro" id="IPR044846">
    <property type="entry name" value="GH10"/>
</dbReference>
<feature type="chain" id="PRO_5042063897" evidence="5">
    <location>
        <begin position="27"/>
        <end position="518"/>
    </location>
</feature>
<keyword evidence="2" id="KW-0378">Hydrolase</keyword>
<comment type="similarity">
    <text evidence="1">Belongs to the glycosyl hydrolase 10 (cellulase F) family.</text>
</comment>
<keyword evidence="4" id="KW-0624">Polysaccharide degradation</keyword>
<comment type="caution">
    <text evidence="7">The sequence shown here is derived from an EMBL/GenBank/DDBJ whole genome shotgun (WGS) entry which is preliminary data.</text>
</comment>
<dbReference type="PROSITE" id="PS51760">
    <property type="entry name" value="GH10_2"/>
    <property type="match status" value="1"/>
</dbReference>
<sequence length="518" mass="58771">MKSVVDLKMVVFSLILMVMNATLSHSSDIPGNVSEDNYDYFASPECLKEPLLAQYGGGMIRGTKSVNGTVFPQKVGLKDRLYYVFSAWVQVSEGSENIITAAFKYSSGVTKEAGKVVARHGCWSFLKGGIVANFTTSADIIFLPKNPQGEIWVANVSLRPFTEEQWRSHQEERISKVRKRRIRLKVTDAKDNAKTVGGAKVRFNQVKQHFPFGCSMTKNIVNNQAYQTWFSSRFSVTTFRNEMKWYDNEPIQGQESYANPDYMVNFAQTHGISIRGHNVFWEDPRYQPYWVYGLNPNQLAAATDKRINSVMSRYRGKLISWDVVNENLHFRFFEDKLGNIEFPGIHFAKACQLDGGATLFMNEYNTVEDGRDPASLPQNYINKLRQIQGMPIWLTEVDVKPNPNQVQYFEQILREGFAHPAVQGIVMWAGPAVDRYDITLADDKFCNTPAGDLVDKLLKEWRSEVPELKTDDNGLLGVSLFHGEYQVTVVHPTTNSSTNLSIDISDKLPANESFHIHI</sequence>
<evidence type="ECO:0000256" key="5">
    <source>
        <dbReference type="SAM" id="SignalP"/>
    </source>
</evidence>
<reference evidence="7" key="2">
    <citation type="submission" date="2023-05" db="EMBL/GenBank/DDBJ databases">
        <authorList>
            <person name="Schelkunov M.I."/>
        </authorList>
    </citation>
    <scope>NUCLEOTIDE SEQUENCE</scope>
    <source>
        <strain evidence="7">Hsosn_3</strain>
        <tissue evidence="7">Leaf</tissue>
    </source>
</reference>
<evidence type="ECO:0000256" key="3">
    <source>
        <dbReference type="ARBA" id="ARBA00023277"/>
    </source>
</evidence>